<comment type="caution">
    <text evidence="7">The sequence shown here is derived from an EMBL/GenBank/DDBJ whole genome shotgun (WGS) entry which is preliminary data.</text>
</comment>
<keyword evidence="3" id="KW-0479">Metal-binding</keyword>
<evidence type="ECO:0000313" key="7">
    <source>
        <dbReference type="EMBL" id="MDT0409795.1"/>
    </source>
</evidence>
<evidence type="ECO:0000256" key="6">
    <source>
        <dbReference type="SAM" id="MobiDB-lite"/>
    </source>
</evidence>
<gene>
    <name evidence="7" type="ORF">RM698_12140</name>
</gene>
<dbReference type="InterPro" id="IPR023214">
    <property type="entry name" value="HAD_sf"/>
</dbReference>
<evidence type="ECO:0000313" key="8">
    <source>
        <dbReference type="Proteomes" id="UP001183610"/>
    </source>
</evidence>
<accession>A0ABU2QZI2</accession>
<evidence type="ECO:0000256" key="2">
    <source>
        <dbReference type="ARBA" id="ARBA00006171"/>
    </source>
</evidence>
<comment type="similarity">
    <text evidence="2">Belongs to the HAD-like hydrolase superfamily. CbbY/CbbZ/Gph/YieH family.</text>
</comment>
<keyword evidence="7" id="KW-0378">Hydrolase</keyword>
<dbReference type="Gene3D" id="1.10.150.240">
    <property type="entry name" value="Putative phosphatase, domain 2"/>
    <property type="match status" value="1"/>
</dbReference>
<organism evidence="7 8">
    <name type="scientific">Streptomyces evansiae</name>
    <dbReference type="NCBI Taxonomy" id="3075535"/>
    <lineage>
        <taxon>Bacteria</taxon>
        <taxon>Bacillati</taxon>
        <taxon>Actinomycetota</taxon>
        <taxon>Actinomycetes</taxon>
        <taxon>Kitasatosporales</taxon>
        <taxon>Streptomycetaceae</taxon>
        <taxon>Streptomyces</taxon>
    </lineage>
</organism>
<feature type="region of interest" description="Disordered" evidence="6">
    <location>
        <begin position="255"/>
        <end position="308"/>
    </location>
</feature>
<dbReference type="InterPro" id="IPR036412">
    <property type="entry name" value="HAD-like_sf"/>
</dbReference>
<comment type="cofactor">
    <cofactor evidence="1">
        <name>Mg(2+)</name>
        <dbReference type="ChEBI" id="CHEBI:18420"/>
    </cofactor>
</comment>
<reference evidence="8" key="1">
    <citation type="submission" date="2023-07" db="EMBL/GenBank/DDBJ databases">
        <title>30 novel species of actinomycetes from the DSMZ collection.</title>
        <authorList>
            <person name="Nouioui I."/>
        </authorList>
    </citation>
    <scope>NUCLEOTIDE SEQUENCE [LARGE SCALE GENOMIC DNA]</scope>
    <source>
        <strain evidence="8">DSM 41979</strain>
    </source>
</reference>
<sequence length="308" mass="31980">MTAPERGLAPVMTGIAAMVFDVDGVLTDSARVHAEAWKEAFDACLREHPPADTALDRPFDAADDYLRYVDGKPRADGAAAFLHARRVPIPDGSPSDAPGTGSVAAVAALKDGMFTRRIRQHGIEPFPGSVRLLKALRSAGIPMAAASSSHHARDVLEGAGLLDYFVTLVDGDESHRLGLAGKPDPALFLEAAGRLGVEPAHAAVAEDALAGVEAGRRGGFGLVVGVDRAHTTDTARDLREHGADLVVNDLADLLRAPDTDDSAPGPDANAPGSDDSAPGTNDRAPATDDRAHRAPVTDDRAPGPDGKE</sequence>
<dbReference type="PANTHER" id="PTHR46193:SF18">
    <property type="entry name" value="HEXITOL PHOSPHATASE B"/>
    <property type="match status" value="1"/>
</dbReference>
<feature type="compositionally biased region" description="Basic and acidic residues" evidence="6">
    <location>
        <begin position="285"/>
        <end position="308"/>
    </location>
</feature>
<dbReference type="SFLD" id="SFLDG01129">
    <property type="entry name" value="C1.5:_HAD__Beta-PGM__Phosphata"/>
    <property type="match status" value="1"/>
</dbReference>
<name>A0ABU2QZI2_9ACTN</name>
<dbReference type="EMBL" id="JAVRET010000022">
    <property type="protein sequence ID" value="MDT0409795.1"/>
    <property type="molecule type" value="Genomic_DNA"/>
</dbReference>
<dbReference type="Pfam" id="PF00702">
    <property type="entry name" value="Hydrolase"/>
    <property type="match status" value="1"/>
</dbReference>
<protein>
    <submittedName>
        <fullName evidence="7">HAD-IA family hydrolase</fullName>
    </submittedName>
</protein>
<dbReference type="SFLD" id="SFLDS00003">
    <property type="entry name" value="Haloacid_Dehalogenase"/>
    <property type="match status" value="1"/>
</dbReference>
<keyword evidence="8" id="KW-1185">Reference proteome</keyword>
<dbReference type="SUPFAM" id="SSF56784">
    <property type="entry name" value="HAD-like"/>
    <property type="match status" value="1"/>
</dbReference>
<evidence type="ECO:0000256" key="1">
    <source>
        <dbReference type="ARBA" id="ARBA00001946"/>
    </source>
</evidence>
<dbReference type="InterPro" id="IPR023198">
    <property type="entry name" value="PGP-like_dom2"/>
</dbReference>
<dbReference type="InterPro" id="IPR006439">
    <property type="entry name" value="HAD-SF_hydro_IA"/>
</dbReference>
<dbReference type="RefSeq" id="WP_010270767.1">
    <property type="nucleotide sequence ID" value="NZ_JAVRET010000022.1"/>
</dbReference>
<evidence type="ECO:0000256" key="3">
    <source>
        <dbReference type="ARBA" id="ARBA00022723"/>
    </source>
</evidence>
<dbReference type="PANTHER" id="PTHR46193">
    <property type="entry name" value="6-PHOSPHOGLUCONATE PHOSPHATASE"/>
    <property type="match status" value="1"/>
</dbReference>
<dbReference type="InterPro" id="IPR051600">
    <property type="entry name" value="Beta-PGM-like"/>
</dbReference>
<proteinExistence type="inferred from homology"/>
<dbReference type="Gene3D" id="3.40.50.1000">
    <property type="entry name" value="HAD superfamily/HAD-like"/>
    <property type="match status" value="1"/>
</dbReference>
<dbReference type="GO" id="GO:0016787">
    <property type="term" value="F:hydrolase activity"/>
    <property type="evidence" value="ECO:0007669"/>
    <property type="project" value="UniProtKB-KW"/>
</dbReference>
<keyword evidence="5" id="KW-0119">Carbohydrate metabolism</keyword>
<dbReference type="NCBIfam" id="TIGR01509">
    <property type="entry name" value="HAD-SF-IA-v3"/>
    <property type="match status" value="1"/>
</dbReference>
<keyword evidence="4" id="KW-0460">Magnesium</keyword>
<dbReference type="Proteomes" id="UP001183610">
    <property type="component" value="Unassembled WGS sequence"/>
</dbReference>
<evidence type="ECO:0000256" key="4">
    <source>
        <dbReference type="ARBA" id="ARBA00022842"/>
    </source>
</evidence>
<evidence type="ECO:0000256" key="5">
    <source>
        <dbReference type="ARBA" id="ARBA00023277"/>
    </source>
</evidence>